<dbReference type="Proteomes" id="UP000492821">
    <property type="component" value="Unassembled WGS sequence"/>
</dbReference>
<dbReference type="WBParaSite" id="Pan_g15467.t1">
    <property type="protein sequence ID" value="Pan_g15467.t1"/>
    <property type="gene ID" value="Pan_g15467"/>
</dbReference>
<proteinExistence type="predicted"/>
<evidence type="ECO:0000313" key="3">
    <source>
        <dbReference type="WBParaSite" id="Pan_g15467.t1"/>
    </source>
</evidence>
<feature type="signal peptide" evidence="1">
    <location>
        <begin position="1"/>
        <end position="22"/>
    </location>
</feature>
<dbReference type="AlphaFoldDB" id="A0A7E4V1H1"/>
<keyword evidence="1" id="KW-0732">Signal</keyword>
<reference evidence="2" key="1">
    <citation type="journal article" date="2013" name="Genetics">
        <title>The draft genome and transcriptome of Panagrellus redivivus are shaped by the harsh demands of a free-living lifestyle.</title>
        <authorList>
            <person name="Srinivasan J."/>
            <person name="Dillman A.R."/>
            <person name="Macchietto M.G."/>
            <person name="Heikkinen L."/>
            <person name="Lakso M."/>
            <person name="Fracchia K.M."/>
            <person name="Antoshechkin I."/>
            <person name="Mortazavi A."/>
            <person name="Wong G."/>
            <person name="Sternberg P.W."/>
        </authorList>
    </citation>
    <scope>NUCLEOTIDE SEQUENCE [LARGE SCALE GENOMIC DNA]</scope>
    <source>
        <strain evidence="2">MT8872</strain>
    </source>
</reference>
<protein>
    <submittedName>
        <fullName evidence="3">Opaque-phase-specific protein OP4</fullName>
    </submittedName>
</protein>
<organism evidence="2 3">
    <name type="scientific">Panagrellus redivivus</name>
    <name type="common">Microworm</name>
    <dbReference type="NCBI Taxonomy" id="6233"/>
    <lineage>
        <taxon>Eukaryota</taxon>
        <taxon>Metazoa</taxon>
        <taxon>Ecdysozoa</taxon>
        <taxon>Nematoda</taxon>
        <taxon>Chromadorea</taxon>
        <taxon>Rhabditida</taxon>
        <taxon>Tylenchina</taxon>
        <taxon>Panagrolaimomorpha</taxon>
        <taxon>Panagrolaimoidea</taxon>
        <taxon>Panagrolaimidae</taxon>
        <taxon>Panagrellus</taxon>
    </lineage>
</organism>
<feature type="chain" id="PRO_5028952128" evidence="1">
    <location>
        <begin position="23"/>
        <end position="324"/>
    </location>
</feature>
<evidence type="ECO:0000256" key="1">
    <source>
        <dbReference type="SAM" id="SignalP"/>
    </source>
</evidence>
<name>A0A7E4V1H1_PANRE</name>
<accession>A0A7E4V1H1</accession>
<keyword evidence="2" id="KW-1185">Reference proteome</keyword>
<reference evidence="3" key="2">
    <citation type="submission" date="2020-10" db="UniProtKB">
        <authorList>
            <consortium name="WormBaseParasite"/>
        </authorList>
    </citation>
    <scope>IDENTIFICATION</scope>
</reference>
<evidence type="ECO:0000313" key="2">
    <source>
        <dbReference type="Proteomes" id="UP000492821"/>
    </source>
</evidence>
<sequence>MASNLVRTIVVLLVCLVVISEGFNFTTLTVKNSAALTKKLKALNTTLKNFVSQAFLTKATKAFASQDGTIRDLMVAAYNVPLDGYMCIANNAQNISDLVVAGTIAAENVTNAYISACPSYNSSIGAVLNASDNIAKKYNTTTPAYFAKYPLSVRNLATNISAIASRITSDSAFANNKTALSQAFSSIVQQYNKIPKADRTKTIKLMGWSKPFVAPKGKFKLVIDKTLPLVNNTIVKGVVDSGLSAKVTTLINGVGVKIPAILKWVYNQINGLTVSTAIKNDANVTEVANTVSQYGESFGPLVIGMDQVQSYLKAFVAGKIAIGL</sequence>